<dbReference type="InterPro" id="IPR036770">
    <property type="entry name" value="Ankyrin_rpt-contain_sf"/>
</dbReference>
<keyword evidence="2" id="KW-1185">Reference proteome</keyword>
<sequence length="182" mass="20557">MGGVLGAACAAGHHKYVIDLLGREADPDVHGGILGSPLQAALYSGNREVYDALLGKVRINRSSSFWKKIYLRLRKEKEQMMSQFEDRLWSSCNVTQELTSDQQLLAAVIVKSPKKVASRYQPEIRSALAGTHEEQRFGESFQRLVRLAMDVEAETDDLEQVDYMYNRLFWAGISLLIVRHDA</sequence>
<evidence type="ECO:0000313" key="2">
    <source>
        <dbReference type="Proteomes" id="UP001590951"/>
    </source>
</evidence>
<name>A0ABR4BG85_9LECA</name>
<accession>A0ABR4BG85</accession>
<dbReference type="SUPFAM" id="SSF48403">
    <property type="entry name" value="Ankyrin repeat"/>
    <property type="match status" value="1"/>
</dbReference>
<reference evidence="1 2" key="1">
    <citation type="submission" date="2024-09" db="EMBL/GenBank/DDBJ databases">
        <title>Rethinking Asexuality: The Enigmatic Case of Functional Sexual Genes in Lepraria (Stereocaulaceae).</title>
        <authorList>
            <person name="Doellman M."/>
            <person name="Sun Y."/>
            <person name="Barcenas-Pena A."/>
            <person name="Lumbsch H.T."/>
            <person name="Grewe F."/>
        </authorList>
    </citation>
    <scope>NUCLEOTIDE SEQUENCE [LARGE SCALE GENOMIC DNA]</scope>
    <source>
        <strain evidence="1 2">Grewe 0041</strain>
    </source>
</reference>
<evidence type="ECO:0000313" key="1">
    <source>
        <dbReference type="EMBL" id="KAL2056670.1"/>
    </source>
</evidence>
<proteinExistence type="predicted"/>
<dbReference type="Proteomes" id="UP001590951">
    <property type="component" value="Unassembled WGS sequence"/>
</dbReference>
<gene>
    <name evidence="1" type="ORF">ABVK25_003064</name>
</gene>
<comment type="caution">
    <text evidence="1">The sequence shown here is derived from an EMBL/GenBank/DDBJ whole genome shotgun (WGS) entry which is preliminary data.</text>
</comment>
<protein>
    <submittedName>
        <fullName evidence="1">Uncharacterized protein</fullName>
    </submittedName>
</protein>
<dbReference type="EMBL" id="JBHFEH010000007">
    <property type="protein sequence ID" value="KAL2056670.1"/>
    <property type="molecule type" value="Genomic_DNA"/>
</dbReference>
<organism evidence="1 2">
    <name type="scientific">Lepraria finkii</name>
    <dbReference type="NCBI Taxonomy" id="1340010"/>
    <lineage>
        <taxon>Eukaryota</taxon>
        <taxon>Fungi</taxon>
        <taxon>Dikarya</taxon>
        <taxon>Ascomycota</taxon>
        <taxon>Pezizomycotina</taxon>
        <taxon>Lecanoromycetes</taxon>
        <taxon>OSLEUM clade</taxon>
        <taxon>Lecanoromycetidae</taxon>
        <taxon>Lecanorales</taxon>
        <taxon>Lecanorineae</taxon>
        <taxon>Stereocaulaceae</taxon>
        <taxon>Lepraria</taxon>
    </lineage>
</organism>